<keyword evidence="1" id="KW-0547">Nucleotide-binding</keyword>
<evidence type="ECO:0000256" key="1">
    <source>
        <dbReference type="ARBA" id="ARBA00022741"/>
    </source>
</evidence>
<dbReference type="GO" id="GO:0016787">
    <property type="term" value="F:hydrolase activity"/>
    <property type="evidence" value="ECO:0007669"/>
    <property type="project" value="UniProtKB-KW"/>
</dbReference>
<accession>A0AAE9XKH8</accession>
<evidence type="ECO:0000313" key="6">
    <source>
        <dbReference type="Proteomes" id="UP001179483"/>
    </source>
</evidence>
<dbReference type="GO" id="GO:0005524">
    <property type="term" value="F:ATP binding"/>
    <property type="evidence" value="ECO:0007669"/>
    <property type="project" value="UniProtKB-KW"/>
</dbReference>
<sequence>MFIKYNPGQKHAPKNAEVSESLDVFDDAGYVLEDNDLIIDIDDMPKETIEAIIRVFNIQTHTVWTTRGAHFYFKKPEGFRGAKGMVPLGIEVEYKHKTNTKSITVKLNGEARQVDNPNIREELPVIFQKGKYQELFGLSEGDGRNQKLFAHRKQINSLPDWQNIVNFINDYIFAEPLPEKELKDISRDMEVIATKDGESLIADVIMREKRVVKYSGALYYFDGEEYTADRELLYRMVYRYCEGQKTRYVEEVISQMEKRSKLIDPEQEFDIKLKNGLLKDGSFYEIDYTDFTPYSIPIEYDPDTEPVEDVDNYINQLTNNDEDYRALLMEILGHTLITNKEFKRILAKFFIFIGDGGNGKGTLLTIIQSILNHKNCSTLSIKNMQDERYMISLKGKLANLGDDIQDEPINNEQMKMLKNISTSDRIEMRKLYESAQSVSLSTTLIFTSNHILKSFEKGTSYKRRVMWLPMYTKPKKKDPKFITNLTRPEALKYWLKLIIEGYFRLYENSKFTDSEIVSAFNATYHEENNTALGYVEELTEEEIIGKRNPELYEPYEIWCEENGVTAQSIKQFKATIEEVFDLTIKPRLVNGKTQRVYGKRE</sequence>
<evidence type="ECO:0000256" key="3">
    <source>
        <dbReference type="ARBA" id="ARBA00022840"/>
    </source>
</evidence>
<dbReference type="PANTHER" id="PTHR35372:SF2">
    <property type="entry name" value="SF3 HELICASE DOMAIN-CONTAINING PROTEIN"/>
    <property type="match status" value="1"/>
</dbReference>
<dbReference type="AlphaFoldDB" id="A0AAE9XKH8"/>
<reference evidence="5" key="1">
    <citation type="submission" date="2023-01" db="EMBL/GenBank/DDBJ databases">
        <title>Oxazolidinone resistance genes in florfenicol resistant enterococci from beef cattle and veal calves at slaughter.</title>
        <authorList>
            <person name="Biggel M."/>
        </authorList>
    </citation>
    <scope>NUCLEOTIDE SEQUENCE</scope>
    <source>
        <strain evidence="5">K79-1</strain>
    </source>
</reference>
<protein>
    <submittedName>
        <fullName evidence="5">Phage/plasmid primase, P4 family</fullName>
    </submittedName>
</protein>
<dbReference type="SUPFAM" id="SSF52540">
    <property type="entry name" value="P-loop containing nucleoside triphosphate hydrolases"/>
    <property type="match status" value="1"/>
</dbReference>
<name>A0AAE9XKH8_9LACT</name>
<dbReference type="NCBIfam" id="TIGR01613">
    <property type="entry name" value="primase_Cterm"/>
    <property type="match status" value="1"/>
</dbReference>
<dbReference type="InterPro" id="IPR006500">
    <property type="entry name" value="Helicase_put_C_phage/plasmid"/>
</dbReference>
<dbReference type="Gene3D" id="3.40.50.300">
    <property type="entry name" value="P-loop containing nucleotide triphosphate hydrolases"/>
    <property type="match status" value="1"/>
</dbReference>
<evidence type="ECO:0000313" key="5">
    <source>
        <dbReference type="EMBL" id="WCG37071.1"/>
    </source>
</evidence>
<dbReference type="InterPro" id="IPR014015">
    <property type="entry name" value="Helicase_SF3_DNA-vir"/>
</dbReference>
<dbReference type="InterPro" id="IPR027417">
    <property type="entry name" value="P-loop_NTPase"/>
</dbReference>
<evidence type="ECO:0000256" key="2">
    <source>
        <dbReference type="ARBA" id="ARBA00022801"/>
    </source>
</evidence>
<keyword evidence="3" id="KW-0067">ATP-binding</keyword>
<dbReference type="Pfam" id="PF19263">
    <property type="entry name" value="DUF5906"/>
    <property type="match status" value="1"/>
</dbReference>
<organism evidence="5 6">
    <name type="scientific">Aerococcus urinaeequi</name>
    <dbReference type="NCBI Taxonomy" id="51665"/>
    <lineage>
        <taxon>Bacteria</taxon>
        <taxon>Bacillati</taxon>
        <taxon>Bacillota</taxon>
        <taxon>Bacilli</taxon>
        <taxon>Lactobacillales</taxon>
        <taxon>Aerococcaceae</taxon>
        <taxon>Aerococcus</taxon>
    </lineage>
</organism>
<proteinExistence type="predicted"/>
<dbReference type="Proteomes" id="UP001179483">
    <property type="component" value="Chromosome"/>
</dbReference>
<dbReference type="PROSITE" id="PS51206">
    <property type="entry name" value="SF3_HELICASE_1"/>
    <property type="match status" value="1"/>
</dbReference>
<dbReference type="InterPro" id="IPR045455">
    <property type="entry name" value="NrS-1_pol-like_helicase"/>
</dbReference>
<gene>
    <name evidence="5" type="ORF">PML80_05970</name>
</gene>
<dbReference type="InterPro" id="IPR051620">
    <property type="entry name" value="ORF904-like_C"/>
</dbReference>
<feature type="domain" description="SF3 helicase" evidence="4">
    <location>
        <begin position="323"/>
        <end position="485"/>
    </location>
</feature>
<dbReference type="PANTHER" id="PTHR35372">
    <property type="entry name" value="ATP BINDING PROTEIN-RELATED"/>
    <property type="match status" value="1"/>
</dbReference>
<keyword evidence="2" id="KW-0378">Hydrolase</keyword>
<dbReference type="EMBL" id="CP116590">
    <property type="protein sequence ID" value="WCG37071.1"/>
    <property type="molecule type" value="Genomic_DNA"/>
</dbReference>
<evidence type="ECO:0000259" key="4">
    <source>
        <dbReference type="PROSITE" id="PS51206"/>
    </source>
</evidence>
<dbReference type="RefSeq" id="WP_271735344.1">
    <property type="nucleotide sequence ID" value="NZ_CP116590.1"/>
</dbReference>